<comment type="caution">
    <text evidence="1">The sequence shown here is derived from an EMBL/GenBank/DDBJ whole genome shotgun (WGS) entry which is preliminary data.</text>
</comment>
<dbReference type="PANTHER" id="PTHR37216:SF1">
    <property type="entry name" value="EXPRESSED PROTEIN"/>
    <property type="match status" value="1"/>
</dbReference>
<evidence type="ECO:0000313" key="1">
    <source>
        <dbReference type="EMBL" id="KAK1397440.1"/>
    </source>
</evidence>
<dbReference type="PANTHER" id="PTHR37216">
    <property type="entry name" value="EXPRESSED PROTEIN"/>
    <property type="match status" value="1"/>
</dbReference>
<dbReference type="EMBL" id="JAUIZM010000002">
    <property type="protein sequence ID" value="KAK1397440.1"/>
    <property type="molecule type" value="Genomic_DNA"/>
</dbReference>
<keyword evidence="2" id="KW-1185">Reference proteome</keyword>
<dbReference type="AlphaFoldDB" id="A0AAD8N0T1"/>
<reference evidence="1" key="2">
    <citation type="submission" date="2023-05" db="EMBL/GenBank/DDBJ databases">
        <authorList>
            <person name="Schelkunov M.I."/>
        </authorList>
    </citation>
    <scope>NUCLEOTIDE SEQUENCE</scope>
    <source>
        <strain evidence="1">Hsosn_3</strain>
        <tissue evidence="1">Leaf</tissue>
    </source>
</reference>
<proteinExistence type="predicted"/>
<name>A0AAD8N0T1_9APIA</name>
<protein>
    <submittedName>
        <fullName evidence="1">Uncharacterized protein</fullName>
    </submittedName>
</protein>
<gene>
    <name evidence="1" type="ORF">POM88_007303</name>
</gene>
<sequence length="187" mass="21062">MGQSLKKQGNGEETLKEKEIRAVTEKCYDAHFADPNKEYNSVEFFYAVSQTVEEINKMIGSTQLRIPRASTLEDAYNMCMKERLLCSSITMLERLMEGEDLFHLQKYHQGKGKALTKEEFQKILQAVILDTGVSGMGAKDMLLYIFGVPLTAVFLKQQIVPGAIRNDIFIPAVTSATVFLLSKLNKI</sequence>
<reference evidence="1" key="1">
    <citation type="submission" date="2023-02" db="EMBL/GenBank/DDBJ databases">
        <title>Genome of toxic invasive species Heracleum sosnowskyi carries increased number of genes despite the absence of recent whole-genome duplications.</title>
        <authorList>
            <person name="Schelkunov M."/>
            <person name="Shtratnikova V."/>
            <person name="Makarenko M."/>
            <person name="Klepikova A."/>
            <person name="Omelchenko D."/>
            <person name="Novikova G."/>
            <person name="Obukhova E."/>
            <person name="Bogdanov V."/>
            <person name="Penin A."/>
            <person name="Logacheva M."/>
        </authorList>
    </citation>
    <scope>NUCLEOTIDE SEQUENCE</scope>
    <source>
        <strain evidence="1">Hsosn_3</strain>
        <tissue evidence="1">Leaf</tissue>
    </source>
</reference>
<dbReference type="InterPro" id="IPR057196">
    <property type="entry name" value="DUF7874"/>
</dbReference>
<evidence type="ECO:0000313" key="2">
    <source>
        <dbReference type="Proteomes" id="UP001237642"/>
    </source>
</evidence>
<accession>A0AAD8N0T1</accession>
<dbReference type="Pfam" id="PF25284">
    <property type="entry name" value="DUF7874"/>
    <property type="match status" value="2"/>
</dbReference>
<organism evidence="1 2">
    <name type="scientific">Heracleum sosnowskyi</name>
    <dbReference type="NCBI Taxonomy" id="360622"/>
    <lineage>
        <taxon>Eukaryota</taxon>
        <taxon>Viridiplantae</taxon>
        <taxon>Streptophyta</taxon>
        <taxon>Embryophyta</taxon>
        <taxon>Tracheophyta</taxon>
        <taxon>Spermatophyta</taxon>
        <taxon>Magnoliopsida</taxon>
        <taxon>eudicotyledons</taxon>
        <taxon>Gunneridae</taxon>
        <taxon>Pentapetalae</taxon>
        <taxon>asterids</taxon>
        <taxon>campanulids</taxon>
        <taxon>Apiales</taxon>
        <taxon>Apiaceae</taxon>
        <taxon>Apioideae</taxon>
        <taxon>apioid superclade</taxon>
        <taxon>Tordylieae</taxon>
        <taxon>Tordyliinae</taxon>
        <taxon>Heracleum</taxon>
    </lineage>
</organism>
<dbReference type="Proteomes" id="UP001237642">
    <property type="component" value="Unassembled WGS sequence"/>
</dbReference>